<comment type="similarity">
    <text evidence="1">Belongs to the PC-esterase family. TBL subfamily.</text>
</comment>
<dbReference type="InterPro" id="IPR026057">
    <property type="entry name" value="TBL_C"/>
</dbReference>
<evidence type="ECO:0000313" key="4">
    <source>
        <dbReference type="Proteomes" id="UP000265520"/>
    </source>
</evidence>
<accession>A0A392UVP9</accession>
<dbReference type="EMBL" id="LXQA010988203">
    <property type="protein sequence ID" value="MCI80114.1"/>
    <property type="molecule type" value="Genomic_DNA"/>
</dbReference>
<keyword evidence="4" id="KW-1185">Reference proteome</keyword>
<reference evidence="3 4" key="1">
    <citation type="journal article" date="2018" name="Front. Plant Sci.">
        <title>Red Clover (Trifolium pratense) and Zigzag Clover (T. medium) - A Picture of Genomic Similarities and Differences.</title>
        <authorList>
            <person name="Dluhosova J."/>
            <person name="Istvanek J."/>
            <person name="Nedelnik J."/>
            <person name="Repkova J."/>
        </authorList>
    </citation>
    <scope>NUCLEOTIDE SEQUENCE [LARGE SCALE GENOMIC DNA]</scope>
    <source>
        <strain evidence="4">cv. 10/8</strain>
        <tissue evidence="3">Leaf</tissue>
    </source>
</reference>
<evidence type="ECO:0000313" key="3">
    <source>
        <dbReference type="EMBL" id="MCI80114.1"/>
    </source>
</evidence>
<dbReference type="Pfam" id="PF13839">
    <property type="entry name" value="PC-Esterase"/>
    <property type="match status" value="1"/>
</dbReference>
<comment type="caution">
    <text evidence="3">The sequence shown here is derived from an EMBL/GenBank/DDBJ whole genome shotgun (WGS) entry which is preliminary data.</text>
</comment>
<evidence type="ECO:0000256" key="1">
    <source>
        <dbReference type="ARBA" id="ARBA00007727"/>
    </source>
</evidence>
<organism evidence="3 4">
    <name type="scientific">Trifolium medium</name>
    <dbReference type="NCBI Taxonomy" id="97028"/>
    <lineage>
        <taxon>Eukaryota</taxon>
        <taxon>Viridiplantae</taxon>
        <taxon>Streptophyta</taxon>
        <taxon>Embryophyta</taxon>
        <taxon>Tracheophyta</taxon>
        <taxon>Spermatophyta</taxon>
        <taxon>Magnoliopsida</taxon>
        <taxon>eudicotyledons</taxon>
        <taxon>Gunneridae</taxon>
        <taxon>Pentapetalae</taxon>
        <taxon>rosids</taxon>
        <taxon>fabids</taxon>
        <taxon>Fabales</taxon>
        <taxon>Fabaceae</taxon>
        <taxon>Papilionoideae</taxon>
        <taxon>50 kb inversion clade</taxon>
        <taxon>NPAAA clade</taxon>
        <taxon>Hologalegina</taxon>
        <taxon>IRL clade</taxon>
        <taxon>Trifolieae</taxon>
        <taxon>Trifolium</taxon>
    </lineage>
</organism>
<proteinExistence type="inferred from homology"/>
<sequence>MRFPVYLQDITTMTAFRRDGHPSVYSKALSQKERQKQGSDCSHWCLPGVPDIWNEMLSAWL</sequence>
<dbReference type="GO" id="GO:0016413">
    <property type="term" value="F:O-acetyltransferase activity"/>
    <property type="evidence" value="ECO:0007669"/>
    <property type="project" value="InterPro"/>
</dbReference>
<dbReference type="PANTHER" id="PTHR32285">
    <property type="entry name" value="PROTEIN TRICHOME BIREFRINGENCE-LIKE 9-RELATED"/>
    <property type="match status" value="1"/>
</dbReference>
<dbReference type="AlphaFoldDB" id="A0A392UVP9"/>
<dbReference type="Proteomes" id="UP000265520">
    <property type="component" value="Unassembled WGS sequence"/>
</dbReference>
<evidence type="ECO:0000259" key="2">
    <source>
        <dbReference type="Pfam" id="PF13839"/>
    </source>
</evidence>
<dbReference type="PANTHER" id="PTHR32285:SF228">
    <property type="entry name" value="PMR5_CAS1P GDSL_SGNH-LIKE ACYL-ESTERASE FAMILY PROTEIN"/>
    <property type="match status" value="1"/>
</dbReference>
<protein>
    <submittedName>
        <fullName evidence="3">Pmr5/Cas1p GDSL/SGNH-like acyl-esterase family protein</fullName>
    </submittedName>
</protein>
<dbReference type="InterPro" id="IPR029962">
    <property type="entry name" value="TBL"/>
</dbReference>
<feature type="domain" description="Trichome birefringence-like C-terminal" evidence="2">
    <location>
        <begin position="2"/>
        <end position="59"/>
    </location>
</feature>
<name>A0A392UVP9_9FABA</name>
<dbReference type="GO" id="GO:0005794">
    <property type="term" value="C:Golgi apparatus"/>
    <property type="evidence" value="ECO:0007669"/>
    <property type="project" value="TreeGrafter"/>
</dbReference>